<gene>
    <name evidence="1" type="ORF">LMH87_012107</name>
</gene>
<comment type="caution">
    <text evidence="1">The sequence shown here is derived from an EMBL/GenBank/DDBJ whole genome shotgun (WGS) entry which is preliminary data.</text>
</comment>
<dbReference type="EMBL" id="JAJHUN010000009">
    <property type="protein sequence ID" value="KAJ4151405.1"/>
    <property type="molecule type" value="Genomic_DNA"/>
</dbReference>
<reference evidence="1" key="1">
    <citation type="journal article" date="2023" name="Access Microbiol">
        <title>De-novo genome assembly for Akanthomyces muscarius, a biocontrol agent of insect agricultural pests.</title>
        <authorList>
            <person name="Erdos Z."/>
            <person name="Studholme D.J."/>
            <person name="Raymond B."/>
            <person name="Sharma M."/>
        </authorList>
    </citation>
    <scope>NUCLEOTIDE SEQUENCE</scope>
    <source>
        <strain evidence="1">Ve6</strain>
    </source>
</reference>
<dbReference type="AlphaFoldDB" id="A0A9W8QB19"/>
<dbReference type="Proteomes" id="UP001144673">
    <property type="component" value="Chromosome 4"/>
</dbReference>
<protein>
    <submittedName>
        <fullName evidence="1">Uncharacterized protein</fullName>
    </submittedName>
</protein>
<sequence>MICLRHFRSARQNTSDALSCRLLDINITPSPYSPVPLLLARPSLFSLFFDTLCCIRLCIFLWAEAPVTPSSITFGSISRRQHSNRAVVTLPHLFLYPKE</sequence>
<dbReference type="GeneID" id="80899266"/>
<evidence type="ECO:0000313" key="1">
    <source>
        <dbReference type="EMBL" id="KAJ4151405.1"/>
    </source>
</evidence>
<dbReference type="KEGG" id="amus:LMH87_012107"/>
<keyword evidence="2" id="KW-1185">Reference proteome</keyword>
<name>A0A9W8QB19_AKAMU</name>
<accession>A0A9W8QB19</accession>
<dbReference type="RefSeq" id="XP_056053119.1">
    <property type="nucleotide sequence ID" value="XM_056201357.1"/>
</dbReference>
<evidence type="ECO:0000313" key="2">
    <source>
        <dbReference type="Proteomes" id="UP001144673"/>
    </source>
</evidence>
<organism evidence="1 2">
    <name type="scientific">Akanthomyces muscarius</name>
    <name type="common">Entomopathogenic fungus</name>
    <name type="synonym">Lecanicillium muscarium</name>
    <dbReference type="NCBI Taxonomy" id="2231603"/>
    <lineage>
        <taxon>Eukaryota</taxon>
        <taxon>Fungi</taxon>
        <taxon>Dikarya</taxon>
        <taxon>Ascomycota</taxon>
        <taxon>Pezizomycotina</taxon>
        <taxon>Sordariomycetes</taxon>
        <taxon>Hypocreomycetidae</taxon>
        <taxon>Hypocreales</taxon>
        <taxon>Cordycipitaceae</taxon>
        <taxon>Akanthomyces</taxon>
    </lineage>
</organism>
<proteinExistence type="predicted"/>